<sequence length="107" mass="12138">MPRGRDSFVRWIFGIVEFLFICSRSHAVYVLPTKTLLVAINTSLWVAYWFNSGAVFPANIVPEENMIVSVGGLGFIELRENIICMTVSIGLDSELKHNIRKQNTKHL</sequence>
<dbReference type="AlphaFoldDB" id="A0A0S1MIM4"/>
<reference evidence="1" key="1">
    <citation type="submission" date="2015-07" db="EMBL/GenBank/DDBJ databases">
        <title>Elucidating the P. pachyrhizi secretome and potential effectors.</title>
        <authorList>
            <person name="de Carvalho M.C.C.G."/>
            <person name="Nascimento L.C."/>
            <person name="Darben L.M."/>
            <person name="Polizel-Podanosqui A.M."/>
            <person name="Lopes-Caitar V.S."/>
            <person name="Rocha C.S."/>
            <person name="Qi M."/>
            <person name="Carazolle M."/>
            <person name="Kuwahara M.K."/>
            <person name="Pereira G.A.G."/>
            <person name="Abdelnoor R.V."/>
            <person name="Whitham S.A."/>
            <person name="Marcelino-Guimaraes F.C."/>
        </authorList>
    </citation>
    <scope>NUCLEOTIDE SEQUENCE</scope>
</reference>
<proteinExistence type="evidence at transcript level"/>
<accession>A0A0S1MIM4</accession>
<name>A0A0S1MIM4_PHAPC</name>
<protein>
    <submittedName>
        <fullName evidence="1">Secreted protein</fullName>
    </submittedName>
</protein>
<evidence type="ECO:0000313" key="1">
    <source>
        <dbReference type="EMBL" id="ALL40729.1"/>
    </source>
</evidence>
<organism evidence="1">
    <name type="scientific">Phakopsora pachyrhizi</name>
    <name type="common">Asian soybean rust disease fungus</name>
    <dbReference type="NCBI Taxonomy" id="170000"/>
    <lineage>
        <taxon>Eukaryota</taxon>
        <taxon>Fungi</taxon>
        <taxon>Dikarya</taxon>
        <taxon>Basidiomycota</taxon>
        <taxon>Pucciniomycotina</taxon>
        <taxon>Pucciniomycetes</taxon>
        <taxon>Pucciniales</taxon>
        <taxon>Phakopsoraceae</taxon>
        <taxon>Phakopsora</taxon>
    </lineage>
</organism>
<dbReference type="EMBL" id="KT246638">
    <property type="protein sequence ID" value="ALL40729.1"/>
    <property type="molecule type" value="mRNA"/>
</dbReference>